<evidence type="ECO:0000256" key="1">
    <source>
        <dbReference type="SAM" id="MobiDB-lite"/>
    </source>
</evidence>
<proteinExistence type="predicted"/>
<comment type="caution">
    <text evidence="2">The sequence shown here is derived from an EMBL/GenBank/DDBJ whole genome shotgun (WGS) entry which is preliminary data.</text>
</comment>
<sequence>MFHDSYITGVSRFTPSPPEYNGVMHEVISPALRRGPLLLLQPPDAATERRRDARDDHVGFHGRRVEPGFFHTRGGKSGVIRRVAGCRRRSEWRRIKLAFYERKIVYPYFNKTVMIHGDKAMGTHWGIMQEACNKWHDIHEEIDARLVSDADFEQKMRRAFDIYNDDTGGQTFKYLNVFARIENCEKWADVRRNLAKNKDEQYNPDAPAPAASAGRPELGQKKLKELKKAGHPVERLQASFDKCWTDAMAHAAGRDEKYDVRWKEMLANQGVRIADGVYSTHMASSINFNQFLEKEKLKSNGSNFTDWFRHVRIFLNGGNLQYVLDAPLGDPPAETETDETGINVSFNHSPPSYKNFVMNYNMQNMNKELPELFSMLKSEIEIKKEHQVLMVNKTTGFKKQGKSKGKFKKGGKKAATPQKQGGPKPDAECYRKEKGTGSVIAPSIWRI</sequence>
<feature type="compositionally biased region" description="Basic and acidic residues" evidence="1">
    <location>
        <begin position="425"/>
        <end position="435"/>
    </location>
</feature>
<evidence type="ECO:0000313" key="3">
    <source>
        <dbReference type="Proteomes" id="UP001231189"/>
    </source>
</evidence>
<protein>
    <submittedName>
        <fullName evidence="2">Uncharacterized protein</fullName>
    </submittedName>
</protein>
<feature type="compositionally biased region" description="Basic residues" evidence="1">
    <location>
        <begin position="399"/>
        <end position="412"/>
    </location>
</feature>
<evidence type="ECO:0000313" key="2">
    <source>
        <dbReference type="EMBL" id="KAK1629009.1"/>
    </source>
</evidence>
<accession>A0AAD8RPX8</accession>
<dbReference type="EMBL" id="JAUUTY010000005">
    <property type="protein sequence ID" value="KAK1629009.1"/>
    <property type="molecule type" value="Genomic_DNA"/>
</dbReference>
<organism evidence="2 3">
    <name type="scientific">Lolium multiflorum</name>
    <name type="common">Italian ryegrass</name>
    <name type="synonym">Lolium perenne subsp. multiflorum</name>
    <dbReference type="NCBI Taxonomy" id="4521"/>
    <lineage>
        <taxon>Eukaryota</taxon>
        <taxon>Viridiplantae</taxon>
        <taxon>Streptophyta</taxon>
        <taxon>Embryophyta</taxon>
        <taxon>Tracheophyta</taxon>
        <taxon>Spermatophyta</taxon>
        <taxon>Magnoliopsida</taxon>
        <taxon>Liliopsida</taxon>
        <taxon>Poales</taxon>
        <taxon>Poaceae</taxon>
        <taxon>BOP clade</taxon>
        <taxon>Pooideae</taxon>
        <taxon>Poodae</taxon>
        <taxon>Poeae</taxon>
        <taxon>Poeae Chloroplast Group 2 (Poeae type)</taxon>
        <taxon>Loliodinae</taxon>
        <taxon>Loliinae</taxon>
        <taxon>Lolium</taxon>
    </lineage>
</organism>
<reference evidence="2" key="1">
    <citation type="submission" date="2023-07" db="EMBL/GenBank/DDBJ databases">
        <title>A chromosome-level genome assembly of Lolium multiflorum.</title>
        <authorList>
            <person name="Chen Y."/>
            <person name="Copetti D."/>
            <person name="Kolliker R."/>
            <person name="Studer B."/>
        </authorList>
    </citation>
    <scope>NUCLEOTIDE SEQUENCE</scope>
    <source>
        <strain evidence="2">02402/16</strain>
        <tissue evidence="2">Leaf</tissue>
    </source>
</reference>
<feature type="region of interest" description="Disordered" evidence="1">
    <location>
        <begin position="395"/>
        <end position="435"/>
    </location>
</feature>
<dbReference type="AlphaFoldDB" id="A0AAD8RPX8"/>
<keyword evidence="3" id="KW-1185">Reference proteome</keyword>
<gene>
    <name evidence="2" type="ORF">QYE76_003324</name>
</gene>
<name>A0AAD8RPX8_LOLMU</name>
<dbReference type="Proteomes" id="UP001231189">
    <property type="component" value="Unassembled WGS sequence"/>
</dbReference>